<dbReference type="InterPro" id="IPR039135">
    <property type="entry name" value="NAT9-like"/>
</dbReference>
<organism evidence="5 6">
    <name type="scientific">Mytilus coruscus</name>
    <name type="common">Sea mussel</name>
    <dbReference type="NCBI Taxonomy" id="42192"/>
    <lineage>
        <taxon>Eukaryota</taxon>
        <taxon>Metazoa</taxon>
        <taxon>Spiralia</taxon>
        <taxon>Lophotrochozoa</taxon>
        <taxon>Mollusca</taxon>
        <taxon>Bivalvia</taxon>
        <taxon>Autobranchia</taxon>
        <taxon>Pteriomorphia</taxon>
        <taxon>Mytilida</taxon>
        <taxon>Mytiloidea</taxon>
        <taxon>Mytilidae</taxon>
        <taxon>Mytilinae</taxon>
        <taxon>Mytilus</taxon>
    </lineage>
</organism>
<dbReference type="OrthoDB" id="5043642at2759"/>
<keyword evidence="3" id="KW-0012">Acyltransferase</keyword>
<evidence type="ECO:0000259" key="4">
    <source>
        <dbReference type="PROSITE" id="PS51186"/>
    </source>
</evidence>
<reference evidence="5 6" key="1">
    <citation type="submission" date="2020-06" db="EMBL/GenBank/DDBJ databases">
        <authorList>
            <person name="Li R."/>
            <person name="Bekaert M."/>
        </authorList>
    </citation>
    <scope>NUCLEOTIDE SEQUENCE [LARGE SCALE GENOMIC DNA]</scope>
    <source>
        <strain evidence="6">wild</strain>
    </source>
</reference>
<evidence type="ECO:0000256" key="1">
    <source>
        <dbReference type="ARBA" id="ARBA00009342"/>
    </source>
</evidence>
<dbReference type="InterPro" id="IPR016181">
    <property type="entry name" value="Acyl_CoA_acyltransferase"/>
</dbReference>
<proteinExistence type="inferred from homology"/>
<dbReference type="AlphaFoldDB" id="A0A6J8ACZ3"/>
<dbReference type="EMBL" id="CACVKT020001145">
    <property type="protein sequence ID" value="CAC5365614.1"/>
    <property type="molecule type" value="Genomic_DNA"/>
</dbReference>
<dbReference type="PANTHER" id="PTHR13256:SF16">
    <property type="entry name" value="ALPHA_BETA-TUBULIN-N-ACETYLTRANSFERASE 9"/>
    <property type="match status" value="1"/>
</dbReference>
<dbReference type="Proteomes" id="UP000507470">
    <property type="component" value="Unassembled WGS sequence"/>
</dbReference>
<keyword evidence="6" id="KW-1185">Reference proteome</keyword>
<dbReference type="Gene3D" id="3.40.630.30">
    <property type="match status" value="1"/>
</dbReference>
<dbReference type="GO" id="GO:0008080">
    <property type="term" value="F:N-acetyltransferase activity"/>
    <property type="evidence" value="ECO:0007669"/>
    <property type="project" value="InterPro"/>
</dbReference>
<evidence type="ECO:0000256" key="3">
    <source>
        <dbReference type="ARBA" id="ARBA00023315"/>
    </source>
</evidence>
<evidence type="ECO:0000313" key="6">
    <source>
        <dbReference type="Proteomes" id="UP000507470"/>
    </source>
</evidence>
<protein>
    <submittedName>
        <fullName evidence="5">N-acetyltransferase 9-like protein,N-acetyltransferase 9</fullName>
    </submittedName>
</protein>
<accession>A0A6J8ACZ3</accession>
<dbReference type="Pfam" id="PF13302">
    <property type="entry name" value="Acetyltransf_3"/>
    <property type="match status" value="1"/>
</dbReference>
<feature type="domain" description="N-acetyltransferase" evidence="4">
    <location>
        <begin position="34"/>
        <end position="179"/>
    </location>
</feature>
<dbReference type="InterPro" id="IPR000182">
    <property type="entry name" value="GNAT_dom"/>
</dbReference>
<dbReference type="FunFam" id="3.40.630.30:FF:000132">
    <property type="entry name" value="N-acetyltransferase 9-like protein"/>
    <property type="match status" value="1"/>
</dbReference>
<evidence type="ECO:0000256" key="2">
    <source>
        <dbReference type="ARBA" id="ARBA00022679"/>
    </source>
</evidence>
<dbReference type="PANTHER" id="PTHR13256">
    <property type="entry name" value="N-ACETYLTRANSFERASE 9"/>
    <property type="match status" value="1"/>
</dbReference>
<evidence type="ECO:0000313" key="5">
    <source>
        <dbReference type="EMBL" id="CAC5365614.1"/>
    </source>
</evidence>
<dbReference type="PROSITE" id="PS51186">
    <property type="entry name" value="GNAT"/>
    <property type="match status" value="1"/>
</dbReference>
<keyword evidence="2 5" id="KW-0808">Transferase</keyword>
<comment type="similarity">
    <text evidence="1">Belongs to the acetyltransferase family. GNAT subfamily.</text>
</comment>
<name>A0A6J8ACZ3_MYTCO</name>
<gene>
    <name evidence="5" type="ORF">MCOR_6222</name>
</gene>
<sequence>MRKNQNVKIKGEKVTLIPYEAHHVPKYHSWMQSKELQELTASEPLSLEEEYDMQRSWREDEKKCTFIVLQNAGVDEVQDEIGQMIGDVNIFFNEEEDLHCGEIEIMIAESRARGKGCGKEALFTMMRYGIEELDMKRFTAKIGMDNTPSFSMFKSIGFSEISKSEVFNEITLELSVHDDFMKHLHDRTKLFQILNYR</sequence>
<dbReference type="SUPFAM" id="SSF55729">
    <property type="entry name" value="Acyl-CoA N-acyltransferases (Nat)"/>
    <property type="match status" value="1"/>
</dbReference>